<keyword evidence="2" id="KW-1185">Reference proteome</keyword>
<evidence type="ECO:0000313" key="2">
    <source>
        <dbReference type="Proteomes" id="UP000661507"/>
    </source>
</evidence>
<dbReference type="Proteomes" id="UP000661507">
    <property type="component" value="Unassembled WGS sequence"/>
</dbReference>
<dbReference type="EMBL" id="BMKW01000008">
    <property type="protein sequence ID" value="GGJ24985.1"/>
    <property type="molecule type" value="Genomic_DNA"/>
</dbReference>
<comment type="caution">
    <text evidence="1">The sequence shown here is derived from an EMBL/GenBank/DDBJ whole genome shotgun (WGS) entry which is preliminary data.</text>
</comment>
<dbReference type="AlphaFoldDB" id="A0A917KRT5"/>
<name>A0A917KRT5_9PROT</name>
<reference evidence="1" key="1">
    <citation type="journal article" date="2014" name="Int. J. Syst. Evol. Microbiol.">
        <title>Complete genome sequence of Corynebacterium casei LMG S-19264T (=DSM 44701T), isolated from a smear-ripened cheese.</title>
        <authorList>
            <consortium name="US DOE Joint Genome Institute (JGI-PGF)"/>
            <person name="Walter F."/>
            <person name="Albersmeier A."/>
            <person name="Kalinowski J."/>
            <person name="Ruckert C."/>
        </authorList>
    </citation>
    <scope>NUCLEOTIDE SEQUENCE</scope>
    <source>
        <strain evidence="1">CGMCC 1.3617</strain>
    </source>
</reference>
<evidence type="ECO:0000313" key="1">
    <source>
        <dbReference type="EMBL" id="GGJ24985.1"/>
    </source>
</evidence>
<proteinExistence type="predicted"/>
<accession>A0A917KRT5</accession>
<reference evidence="1" key="2">
    <citation type="submission" date="2020-09" db="EMBL/GenBank/DDBJ databases">
        <authorList>
            <person name="Sun Q."/>
            <person name="Zhou Y."/>
        </authorList>
    </citation>
    <scope>NUCLEOTIDE SEQUENCE</scope>
    <source>
        <strain evidence="1">CGMCC 1.3617</strain>
    </source>
</reference>
<organism evidence="1 2">
    <name type="scientific">Neoroseomonas lacus</name>
    <dbReference type="NCBI Taxonomy" id="287609"/>
    <lineage>
        <taxon>Bacteria</taxon>
        <taxon>Pseudomonadati</taxon>
        <taxon>Pseudomonadota</taxon>
        <taxon>Alphaproteobacteria</taxon>
        <taxon>Acetobacterales</taxon>
        <taxon>Acetobacteraceae</taxon>
        <taxon>Neoroseomonas</taxon>
    </lineage>
</organism>
<gene>
    <name evidence="1" type="ORF">GCM10011320_35430</name>
</gene>
<protein>
    <submittedName>
        <fullName evidence="1">Uncharacterized protein</fullName>
    </submittedName>
</protein>
<sequence length="79" mass="8623">MPRSAHQAASRRVALVVSRRRRAKVAIGSSAPGRGVAADRRDLGMRAARLLPPFHAVRTPGHLALQPARATWGMLRSHR</sequence>